<dbReference type="PRINTS" id="PR00348">
    <property type="entry name" value="UBIQUITIN"/>
</dbReference>
<feature type="domain" description="Ubiquitin-like" evidence="8">
    <location>
        <begin position="834"/>
        <end position="910"/>
    </location>
</feature>
<dbReference type="OrthoDB" id="8068875at2759"/>
<dbReference type="InterPro" id="IPR029071">
    <property type="entry name" value="Ubiquitin-like_domsf"/>
</dbReference>
<dbReference type="GO" id="GO:0061630">
    <property type="term" value="F:ubiquitin protein ligase activity"/>
    <property type="evidence" value="ECO:0007669"/>
    <property type="project" value="UniProtKB-EC"/>
</dbReference>
<dbReference type="InterPro" id="IPR019956">
    <property type="entry name" value="Ubiquitin_dom"/>
</dbReference>
<dbReference type="SMART" id="SM00119">
    <property type="entry name" value="HECTc"/>
    <property type="match status" value="2"/>
</dbReference>
<dbReference type="Gene3D" id="3.10.20.90">
    <property type="entry name" value="Phosphatidylinositol 3-kinase Catalytic Subunit, Chain A, domain 1"/>
    <property type="match status" value="2"/>
</dbReference>
<dbReference type="EC" id="2.3.2.26" evidence="3"/>
<keyword evidence="5 6" id="KW-0833">Ubl conjugation pathway</keyword>
<comment type="caution">
    <text evidence="6">Lacks conserved residue(s) required for the propagation of feature annotation.</text>
</comment>
<evidence type="ECO:0000313" key="11">
    <source>
        <dbReference type="Proteomes" id="UP000327013"/>
    </source>
</evidence>
<dbReference type="PANTHER" id="PTHR11254:SF424">
    <property type="entry name" value="E3 UBIQUITIN-PROTEIN LIGASE UPL5"/>
    <property type="match status" value="1"/>
</dbReference>
<keyword evidence="4" id="KW-0808">Transferase</keyword>
<protein>
    <recommendedName>
        <fullName evidence="3">HECT-type E3 ubiquitin transferase</fullName>
        <ecNumber evidence="3">2.3.2.26</ecNumber>
    </recommendedName>
</protein>
<dbReference type="InterPro" id="IPR050409">
    <property type="entry name" value="E3_ubiq-protein_ligase"/>
</dbReference>
<dbReference type="Pfam" id="PF00632">
    <property type="entry name" value="HECT"/>
    <property type="match status" value="2"/>
</dbReference>
<dbReference type="SUPFAM" id="SSF54236">
    <property type="entry name" value="Ubiquitin-like"/>
    <property type="match status" value="2"/>
</dbReference>
<evidence type="ECO:0000256" key="3">
    <source>
        <dbReference type="ARBA" id="ARBA00012485"/>
    </source>
</evidence>
<dbReference type="Gene3D" id="3.90.1750.10">
    <property type="entry name" value="Hect, E3 ligase catalytic domains"/>
    <property type="match status" value="2"/>
</dbReference>
<dbReference type="Pfam" id="PF00240">
    <property type="entry name" value="ubiquitin"/>
    <property type="match status" value="2"/>
</dbReference>
<feature type="compositionally biased region" description="Basic residues" evidence="7">
    <location>
        <begin position="705"/>
        <end position="718"/>
    </location>
</feature>
<sequence length="1636" mass="185136">MSLVQTPTVDCVPQRTGPTSTTINAIITAVDQPRLSSKRKLDDYGDDENDDVFPEFLSVRMRKDEPNAVHSSSDAPSHAVTATNATTSQFNPNVPDARSASRACASQAELTQSALRLQFFLRMISEGKTMRLIYRGRQLQAERSLGECNIQNDAGLQLVGRMRSTEHPHAWQVINDIVSVVCRLCRGEPFTTAAKYIKVRMTEFLTVMPKDEEQLASGHLQIFLLSSAPAALVMLYMSPNKGNKECADSSIRHFLNSSRTSLPKQYHNYCAPIVLEFCKLLRRAANEDPLYLSCRSTLWSLLEPIGSPDPESSKGVTVMKEIFPFVSELASRLSRDLGLSMESPTGVGPQLSDVRNFAAFLLPLRTAITEQVGFRGPNPVSVGENGGMPPQDGGVLLCLAVKQKEEGESIYTGWSQYLAILKELYGISQLYQGAEEEFWTVLRLGKSSLCALIVRYAKRTDDHQWLLERKDVTDFESRRHLGMMMFPEVKEDYEELHEMLIDRSQLLAESFEYIARADAEALHAGLFMEFKNEEATRPGVLREWFFLLCQAIFHPQNALFVACPNDRRRFYPSSASKVDPLHLDYFKFSGRVIALALMHKVQVGIVFDRAFFLQLAGKYISLEDIKDTDPCLYNSCKQILEMDSDFTDADALGLTFVREVEELGSRRVVELCQGGKSIVVNSKNREEYVRLLIEHRFVTSISEQRHHRRRLRSRRRQGGRVAPSPSESKVVRRNRSIRLPSSAITVGVEPRLSSKRKLDDYGDDENDDVFPEFLSVRMRKDEPNAVHSSSDAPSHAVTATNATTSQFNPRVPDARSASRASAAQAELTQSASRLQFFIRMISEGKTMVIQAYTDDTVRSVHERIQLQTGIPVHEQRLIYRGRQLQAERSLGECNIQNDAGLQLVGRMRSTEHPHAWQVINDIVSVVCRLCRGEPFTTAAKYIKVRMTEFLTVMPKDEEQLASGHLQIFLLSSAPAALVMLYMSPNKGNKECADSSIRHFLNSSRTSLPKQYHNYCAPIVLEFCKLLRRAANEDPLYLSCRSTLGSLLESIGSPESSKGVIVMQEIFPFVSELASRLSRDLGLSMESPTGVGPQLSDVRDFAAFLLPLRTAITEQVGFRGPNPVSVGGTEPKHPLYGEEIEFLHLLFIDLLKRMGECLHKMEECLAVKQKEEGDSIYTGWSQYLAILKELYGISQLYQGAEEEFWTVLRLGKSSLCALIVRYAKRTDDHQWLLERKDVTDFESRRHLGMMMFPEVKEDYEELHEMLIDRSQLLAESFEYIARADAEALHAGLFMEFKNEEATGPGVLREWFFLVCQAIFNPQNALFVACPNDRRRFYPSPASKVDPLHLDYFKFSGRVIALALMHKVQVGIVFDRAFFLQLAGKYISLEDIKDTDPCLYNSCKQILEMDSDFIDADALGLTFVREVEELGSRRVVELCQGGKSIVVNSKNREEYVRLLIEHRFVTSISEQVSHFAQGFGDILCNSGLQKFFFQSLELEDLDWMLYGSETALCVDDWKAHTEYNGYKETDPQIFWFWKEDGLDLIEVIGVRGIEIKTSLCSVLAQKAPDTALKSRSSVSFEKNNDEADYLHHVWVKDKELAPAFPENETTKGSRLKRQPRRGCGLTRIQCHLLPKTWG</sequence>
<keyword evidence="11" id="KW-1185">Reference proteome</keyword>
<dbReference type="InterPro" id="IPR000569">
    <property type="entry name" value="HECT_dom"/>
</dbReference>
<comment type="pathway">
    <text evidence="2">Protein modification; protein ubiquitination.</text>
</comment>
<dbReference type="GO" id="GO:0000209">
    <property type="term" value="P:protein polyubiquitination"/>
    <property type="evidence" value="ECO:0007669"/>
    <property type="project" value="TreeGrafter"/>
</dbReference>
<organism evidence="10 11">
    <name type="scientific">Carpinus fangiana</name>
    <dbReference type="NCBI Taxonomy" id="176857"/>
    <lineage>
        <taxon>Eukaryota</taxon>
        <taxon>Viridiplantae</taxon>
        <taxon>Streptophyta</taxon>
        <taxon>Embryophyta</taxon>
        <taxon>Tracheophyta</taxon>
        <taxon>Spermatophyta</taxon>
        <taxon>Magnoliopsida</taxon>
        <taxon>eudicotyledons</taxon>
        <taxon>Gunneridae</taxon>
        <taxon>Pentapetalae</taxon>
        <taxon>rosids</taxon>
        <taxon>fabids</taxon>
        <taxon>Fagales</taxon>
        <taxon>Betulaceae</taxon>
        <taxon>Carpinus</taxon>
    </lineage>
</organism>
<evidence type="ECO:0000256" key="5">
    <source>
        <dbReference type="ARBA" id="ARBA00022786"/>
    </source>
</evidence>
<dbReference type="PANTHER" id="PTHR11254">
    <property type="entry name" value="HECT DOMAIN UBIQUITIN-PROTEIN LIGASE"/>
    <property type="match status" value="1"/>
</dbReference>
<feature type="region of interest" description="Disordered" evidence="7">
    <location>
        <begin position="781"/>
        <end position="822"/>
    </location>
</feature>
<evidence type="ECO:0000259" key="9">
    <source>
        <dbReference type="PROSITE" id="PS50237"/>
    </source>
</evidence>
<evidence type="ECO:0000256" key="2">
    <source>
        <dbReference type="ARBA" id="ARBA00004906"/>
    </source>
</evidence>
<evidence type="ECO:0000256" key="7">
    <source>
        <dbReference type="SAM" id="MobiDB-lite"/>
    </source>
</evidence>
<dbReference type="FunFam" id="3.30.2160.10:FF:000019">
    <property type="entry name" value="E3 ubiquitin-protein ligase UPL5 isoform A"/>
    <property type="match status" value="2"/>
</dbReference>
<feature type="domain" description="HECT" evidence="9">
    <location>
        <begin position="518"/>
        <end position="704"/>
    </location>
</feature>
<dbReference type="SMART" id="SM00213">
    <property type="entry name" value="UBQ"/>
    <property type="match status" value="2"/>
</dbReference>
<dbReference type="EMBL" id="CM017321">
    <property type="protein sequence ID" value="KAE7995275.1"/>
    <property type="molecule type" value="Genomic_DNA"/>
</dbReference>
<dbReference type="InterPro" id="IPR035983">
    <property type="entry name" value="Hect_E3_ubiquitin_ligase"/>
</dbReference>
<reference evidence="10 11" key="1">
    <citation type="submission" date="2019-06" db="EMBL/GenBank/DDBJ databases">
        <title>A chromosomal-level reference genome of Carpinus fangiana (Coryloideae, Betulaceae).</title>
        <authorList>
            <person name="Yang X."/>
            <person name="Wang Z."/>
            <person name="Zhang L."/>
            <person name="Hao G."/>
            <person name="Liu J."/>
            <person name="Yang Y."/>
        </authorList>
    </citation>
    <scope>NUCLEOTIDE SEQUENCE [LARGE SCALE GENOMIC DNA]</scope>
    <source>
        <strain evidence="10">Cfa_2016G</strain>
        <tissue evidence="10">Leaf</tissue>
    </source>
</reference>
<feature type="domain" description="HECT" evidence="9">
    <location>
        <begin position="1283"/>
        <end position="1536"/>
    </location>
</feature>
<dbReference type="Gene3D" id="3.30.2160.10">
    <property type="entry name" value="Hect, E3 ligase catalytic domain"/>
    <property type="match status" value="2"/>
</dbReference>
<dbReference type="Proteomes" id="UP000327013">
    <property type="component" value="Chromosome 1"/>
</dbReference>
<dbReference type="PROSITE" id="PS50053">
    <property type="entry name" value="UBIQUITIN_2"/>
    <property type="match status" value="2"/>
</dbReference>
<evidence type="ECO:0000256" key="6">
    <source>
        <dbReference type="PROSITE-ProRule" id="PRU00104"/>
    </source>
</evidence>
<gene>
    <name evidence="10" type="ORF">FH972_000093</name>
</gene>
<evidence type="ECO:0000313" key="10">
    <source>
        <dbReference type="EMBL" id="KAE7995275.1"/>
    </source>
</evidence>
<evidence type="ECO:0000256" key="1">
    <source>
        <dbReference type="ARBA" id="ARBA00000885"/>
    </source>
</evidence>
<dbReference type="GO" id="GO:0005737">
    <property type="term" value="C:cytoplasm"/>
    <property type="evidence" value="ECO:0007669"/>
    <property type="project" value="TreeGrafter"/>
</dbReference>
<evidence type="ECO:0000259" key="8">
    <source>
        <dbReference type="PROSITE" id="PS50053"/>
    </source>
</evidence>
<feature type="domain" description="Ubiquitin-like" evidence="8">
    <location>
        <begin position="130"/>
        <end position="165"/>
    </location>
</feature>
<proteinExistence type="predicted"/>
<feature type="region of interest" description="Disordered" evidence="7">
    <location>
        <begin position="704"/>
        <end position="735"/>
    </location>
</feature>
<name>A0A5N6Q7S8_9ROSI</name>
<comment type="catalytic activity">
    <reaction evidence="1">
        <text>S-ubiquitinyl-[E2 ubiquitin-conjugating enzyme]-L-cysteine + [acceptor protein]-L-lysine = [E2 ubiquitin-conjugating enzyme]-L-cysteine + N(6)-ubiquitinyl-[acceptor protein]-L-lysine.</text>
        <dbReference type="EC" id="2.3.2.26"/>
    </reaction>
</comment>
<dbReference type="SUPFAM" id="SSF56204">
    <property type="entry name" value="Hect, E3 ligase catalytic domain"/>
    <property type="match status" value="2"/>
</dbReference>
<evidence type="ECO:0000256" key="4">
    <source>
        <dbReference type="ARBA" id="ARBA00022679"/>
    </source>
</evidence>
<feature type="compositionally biased region" description="Polar residues" evidence="7">
    <location>
        <begin position="786"/>
        <end position="808"/>
    </location>
</feature>
<dbReference type="InterPro" id="IPR000626">
    <property type="entry name" value="Ubiquitin-like_dom"/>
</dbReference>
<dbReference type="GO" id="GO:0006511">
    <property type="term" value="P:ubiquitin-dependent protein catabolic process"/>
    <property type="evidence" value="ECO:0007669"/>
    <property type="project" value="TreeGrafter"/>
</dbReference>
<dbReference type="PROSITE" id="PS50237">
    <property type="entry name" value="HECT"/>
    <property type="match status" value="2"/>
</dbReference>
<accession>A0A5N6Q7S8</accession>